<gene>
    <name evidence="2" type="ORF">ACFYXQ_03835</name>
</gene>
<keyword evidence="3" id="KW-1185">Reference proteome</keyword>
<evidence type="ECO:0000313" key="3">
    <source>
        <dbReference type="Proteomes" id="UP001601992"/>
    </source>
</evidence>
<dbReference type="InterPro" id="IPR045428">
    <property type="entry name" value="EACC1"/>
</dbReference>
<evidence type="ECO:0000313" key="2">
    <source>
        <dbReference type="EMBL" id="MFF3566894.1"/>
    </source>
</evidence>
<keyword evidence="1" id="KW-0472">Membrane</keyword>
<dbReference type="EMBL" id="JBIAQY010000001">
    <property type="protein sequence ID" value="MFF3566894.1"/>
    <property type="molecule type" value="Genomic_DNA"/>
</dbReference>
<protein>
    <submittedName>
        <fullName evidence="2">Uncharacterized protein</fullName>
    </submittedName>
</protein>
<reference evidence="2 3" key="1">
    <citation type="submission" date="2024-10" db="EMBL/GenBank/DDBJ databases">
        <title>The Natural Products Discovery Center: Release of the First 8490 Sequenced Strains for Exploring Actinobacteria Biosynthetic Diversity.</title>
        <authorList>
            <person name="Kalkreuter E."/>
            <person name="Kautsar S.A."/>
            <person name="Yang D."/>
            <person name="Bader C.D."/>
            <person name="Teijaro C.N."/>
            <person name="Fluegel L."/>
            <person name="Davis C.M."/>
            <person name="Simpson J.R."/>
            <person name="Lauterbach L."/>
            <person name="Steele A.D."/>
            <person name="Gui C."/>
            <person name="Meng S."/>
            <person name="Li G."/>
            <person name="Viehrig K."/>
            <person name="Ye F."/>
            <person name="Su P."/>
            <person name="Kiefer A.F."/>
            <person name="Nichols A."/>
            <person name="Cepeda A.J."/>
            <person name="Yan W."/>
            <person name="Fan B."/>
            <person name="Jiang Y."/>
            <person name="Adhikari A."/>
            <person name="Zheng C.-J."/>
            <person name="Schuster L."/>
            <person name="Cowan T.M."/>
            <person name="Smanski M.J."/>
            <person name="Chevrette M.G."/>
            <person name="De Carvalho L.P.S."/>
            <person name="Shen B."/>
        </authorList>
    </citation>
    <scope>NUCLEOTIDE SEQUENCE [LARGE SCALE GENOMIC DNA]</scope>
    <source>
        <strain evidence="2 3">NPDC002593</strain>
    </source>
</reference>
<feature type="transmembrane region" description="Helical" evidence="1">
    <location>
        <begin position="46"/>
        <end position="68"/>
    </location>
</feature>
<organism evidence="2 3">
    <name type="scientific">Nocardia jiangxiensis</name>
    <dbReference type="NCBI Taxonomy" id="282685"/>
    <lineage>
        <taxon>Bacteria</taxon>
        <taxon>Bacillati</taxon>
        <taxon>Actinomycetota</taxon>
        <taxon>Actinomycetes</taxon>
        <taxon>Mycobacteriales</taxon>
        <taxon>Nocardiaceae</taxon>
        <taxon>Nocardia</taxon>
    </lineage>
</organism>
<keyword evidence="1" id="KW-0812">Transmembrane</keyword>
<keyword evidence="1" id="KW-1133">Transmembrane helix</keyword>
<proteinExistence type="predicted"/>
<name>A0ABW6RTM3_9NOCA</name>
<evidence type="ECO:0000256" key="1">
    <source>
        <dbReference type="SAM" id="Phobius"/>
    </source>
</evidence>
<accession>A0ABW6RTM3</accession>
<sequence>MFIVGDDSEELRDLGEFLADTDELRGCVRPHSRPPGPEEMGPTLDALQIVVGPAGVTAATSTAIIAWLRSRRASVRITVKGTDQRSVDLEARGVRRPCGVSIVAR</sequence>
<comment type="caution">
    <text evidence="2">The sequence shown here is derived from an EMBL/GenBank/DDBJ whole genome shotgun (WGS) entry which is preliminary data.</text>
</comment>
<dbReference type="Proteomes" id="UP001601992">
    <property type="component" value="Unassembled WGS sequence"/>
</dbReference>
<dbReference type="Pfam" id="PF19953">
    <property type="entry name" value="EACC1"/>
    <property type="match status" value="1"/>
</dbReference>
<dbReference type="RefSeq" id="WP_387402567.1">
    <property type="nucleotide sequence ID" value="NZ_JBIAQY010000001.1"/>
</dbReference>